<keyword evidence="1" id="KW-0472">Membrane</keyword>
<keyword evidence="1" id="KW-0812">Transmembrane</keyword>
<organism evidence="2 3">
    <name type="scientific">Pseudoalteromonas luteoviolacea S4060-1</name>
    <dbReference type="NCBI Taxonomy" id="1365257"/>
    <lineage>
        <taxon>Bacteria</taxon>
        <taxon>Pseudomonadati</taxon>
        <taxon>Pseudomonadota</taxon>
        <taxon>Gammaproteobacteria</taxon>
        <taxon>Alteromonadales</taxon>
        <taxon>Pseudoalteromonadaceae</taxon>
        <taxon>Pseudoalteromonas</taxon>
    </lineage>
</organism>
<reference evidence="2 3" key="1">
    <citation type="submission" date="2013-07" db="EMBL/GenBank/DDBJ databases">
        <title>Comparative Genomic and Metabolomic Analysis of Twelve Strains of Pseudoalteromonas luteoviolacea.</title>
        <authorList>
            <person name="Vynne N.G."/>
            <person name="Mansson M."/>
            <person name="Gram L."/>
        </authorList>
    </citation>
    <scope>NUCLEOTIDE SEQUENCE [LARGE SCALE GENOMIC DNA]</scope>
    <source>
        <strain evidence="2 3">S4060-1</strain>
    </source>
</reference>
<name>A0A167LX65_9GAMM</name>
<feature type="transmembrane region" description="Helical" evidence="1">
    <location>
        <begin position="42"/>
        <end position="70"/>
    </location>
</feature>
<sequence length="90" mass="10087">MWILNQTKNLNKKRFLRTIWSLVVTSWIVMFTVLFATHEKSIQLAAVTVTAIATEGAIWCTAALMGVAVVESRKAIMRAVVHKLTGKKPF</sequence>
<dbReference type="PATRIC" id="fig|1365257.3.peg.2945"/>
<proteinExistence type="predicted"/>
<feature type="transmembrane region" description="Helical" evidence="1">
    <location>
        <begin position="15"/>
        <end position="36"/>
    </location>
</feature>
<evidence type="ECO:0000313" key="2">
    <source>
        <dbReference type="EMBL" id="KZN65465.1"/>
    </source>
</evidence>
<gene>
    <name evidence="2" type="ORF">N478_21255</name>
</gene>
<dbReference type="EMBL" id="AUXX01000021">
    <property type="protein sequence ID" value="KZN65465.1"/>
    <property type="molecule type" value="Genomic_DNA"/>
</dbReference>
<protein>
    <submittedName>
        <fullName evidence="2">Uncharacterized protein</fullName>
    </submittedName>
</protein>
<dbReference type="AlphaFoldDB" id="A0A167LX65"/>
<dbReference type="RefSeq" id="WP_063381549.1">
    <property type="nucleotide sequence ID" value="NZ_AUXX01000021.1"/>
</dbReference>
<evidence type="ECO:0000313" key="3">
    <source>
        <dbReference type="Proteomes" id="UP000076661"/>
    </source>
</evidence>
<comment type="caution">
    <text evidence="2">The sequence shown here is derived from an EMBL/GenBank/DDBJ whole genome shotgun (WGS) entry which is preliminary data.</text>
</comment>
<accession>A0A167LX65</accession>
<dbReference type="Proteomes" id="UP000076661">
    <property type="component" value="Unassembled WGS sequence"/>
</dbReference>
<evidence type="ECO:0000256" key="1">
    <source>
        <dbReference type="SAM" id="Phobius"/>
    </source>
</evidence>
<keyword evidence="1" id="KW-1133">Transmembrane helix</keyword>